<feature type="compositionally biased region" description="Low complexity" evidence="1">
    <location>
        <begin position="46"/>
        <end position="56"/>
    </location>
</feature>
<evidence type="ECO:0000256" key="1">
    <source>
        <dbReference type="SAM" id="MobiDB-lite"/>
    </source>
</evidence>
<feature type="compositionally biased region" description="Polar residues" evidence="1">
    <location>
        <begin position="104"/>
        <end position="130"/>
    </location>
</feature>
<feature type="compositionally biased region" description="Basic residues" evidence="1">
    <location>
        <begin position="158"/>
        <end position="174"/>
    </location>
</feature>
<feature type="region of interest" description="Disordered" evidence="1">
    <location>
        <begin position="1"/>
        <end position="20"/>
    </location>
</feature>
<feature type="compositionally biased region" description="Acidic residues" evidence="1">
    <location>
        <begin position="84"/>
        <end position="96"/>
    </location>
</feature>
<sequence>MASSPSKNTPPFKESCHLDATTNENLHIPLNIPARSAHAAPTVQGSRSPSRAVSPPRDIPSRSTNRGKFSITPPSPPSLHESFQTDDDETSDDINEDYVPISEKTPTPKETTVSVDDPTSSPDNRTSEPLSTEVLGESSKPLLPQGHVGFSFRPQRLPVKRQRVVSTKAGRRKIPPNVPSVPIDGMSFHSEEGAHKCKYVVRRRIADESSISD</sequence>
<organism evidence="2">
    <name type="scientific">Cucumis melo</name>
    <name type="common">Muskmelon</name>
    <dbReference type="NCBI Taxonomy" id="3656"/>
    <lineage>
        <taxon>Eukaryota</taxon>
        <taxon>Viridiplantae</taxon>
        <taxon>Streptophyta</taxon>
        <taxon>Embryophyta</taxon>
        <taxon>Tracheophyta</taxon>
        <taxon>Spermatophyta</taxon>
        <taxon>Magnoliopsida</taxon>
        <taxon>eudicotyledons</taxon>
        <taxon>Gunneridae</taxon>
        <taxon>Pentapetalae</taxon>
        <taxon>rosids</taxon>
        <taxon>fabids</taxon>
        <taxon>Cucurbitales</taxon>
        <taxon>Cucurbitaceae</taxon>
        <taxon>Benincaseae</taxon>
        <taxon>Cucumis</taxon>
    </lineage>
</organism>
<dbReference type="AlphaFoldDB" id="A0A9I9DPV4"/>
<reference evidence="2" key="1">
    <citation type="submission" date="2023-03" db="UniProtKB">
        <authorList>
            <consortium name="EnsemblPlants"/>
        </authorList>
    </citation>
    <scope>IDENTIFICATION</scope>
</reference>
<protein>
    <submittedName>
        <fullName evidence="2">Uncharacterized protein</fullName>
    </submittedName>
</protein>
<proteinExistence type="predicted"/>
<dbReference type="EnsemblPlants" id="MELO3C021847.2.1">
    <property type="protein sequence ID" value="MELO3C021847.2.1"/>
    <property type="gene ID" value="MELO3C021847.2"/>
</dbReference>
<accession>A0A9I9DPV4</accession>
<name>A0A9I9DPV4_CUCME</name>
<dbReference type="Gramene" id="MELO3C021847.2.1">
    <property type="protein sequence ID" value="MELO3C021847.2.1"/>
    <property type="gene ID" value="MELO3C021847.2"/>
</dbReference>
<feature type="region of interest" description="Disordered" evidence="1">
    <location>
        <begin position="27"/>
        <end position="188"/>
    </location>
</feature>
<evidence type="ECO:0000313" key="2">
    <source>
        <dbReference type="EnsemblPlants" id="MELO3C021847.2.1"/>
    </source>
</evidence>